<dbReference type="InterPro" id="IPR013563">
    <property type="entry name" value="Oligopep_ABC_C"/>
</dbReference>
<keyword evidence="5" id="KW-0547">Nucleotide-binding</keyword>
<keyword evidence="4" id="KW-1003">Cell membrane</keyword>
<dbReference type="PANTHER" id="PTHR43297:SF2">
    <property type="entry name" value="DIPEPTIDE TRANSPORT ATP-BINDING PROTEIN DPPD"/>
    <property type="match status" value="1"/>
</dbReference>
<dbReference type="FunFam" id="3.40.50.300:FF:000016">
    <property type="entry name" value="Oligopeptide ABC transporter ATP-binding component"/>
    <property type="match status" value="1"/>
</dbReference>
<dbReference type="NCBIfam" id="TIGR01727">
    <property type="entry name" value="oligo_HPY"/>
    <property type="match status" value="1"/>
</dbReference>
<dbReference type="PANTHER" id="PTHR43297">
    <property type="entry name" value="OLIGOPEPTIDE TRANSPORT ATP-BINDING PROTEIN APPD"/>
    <property type="match status" value="1"/>
</dbReference>
<dbReference type="GO" id="GO:0016887">
    <property type="term" value="F:ATP hydrolysis activity"/>
    <property type="evidence" value="ECO:0007669"/>
    <property type="project" value="InterPro"/>
</dbReference>
<comment type="subcellular location">
    <subcellularLocation>
        <location evidence="1">Cell membrane</location>
        <topology evidence="1">Peripheral membrane protein</topology>
    </subcellularLocation>
</comment>
<dbReference type="GO" id="GO:0005886">
    <property type="term" value="C:plasma membrane"/>
    <property type="evidence" value="ECO:0007669"/>
    <property type="project" value="UniProtKB-SubCell"/>
</dbReference>
<evidence type="ECO:0000313" key="10">
    <source>
        <dbReference type="Proteomes" id="UP000050509"/>
    </source>
</evidence>
<reference evidence="9 10" key="1">
    <citation type="submission" date="2015-09" db="EMBL/GenBank/DDBJ databases">
        <title>Draft genome sequence of Kouleothrix aurantiaca JCM 19913.</title>
        <authorList>
            <person name="Hemp J."/>
        </authorList>
    </citation>
    <scope>NUCLEOTIDE SEQUENCE [LARGE SCALE GENOMIC DNA]</scope>
    <source>
        <strain evidence="9 10">COM-B</strain>
    </source>
</reference>
<evidence type="ECO:0000256" key="4">
    <source>
        <dbReference type="ARBA" id="ARBA00022475"/>
    </source>
</evidence>
<organism evidence="9 10">
    <name type="scientific">Kouleothrix aurantiaca</name>
    <dbReference type="NCBI Taxonomy" id="186479"/>
    <lineage>
        <taxon>Bacteria</taxon>
        <taxon>Bacillati</taxon>
        <taxon>Chloroflexota</taxon>
        <taxon>Chloroflexia</taxon>
        <taxon>Chloroflexales</taxon>
        <taxon>Roseiflexineae</taxon>
        <taxon>Roseiflexaceae</taxon>
        <taxon>Kouleothrix</taxon>
    </lineage>
</organism>
<evidence type="ECO:0000256" key="1">
    <source>
        <dbReference type="ARBA" id="ARBA00004202"/>
    </source>
</evidence>
<evidence type="ECO:0000256" key="5">
    <source>
        <dbReference type="ARBA" id="ARBA00022741"/>
    </source>
</evidence>
<dbReference type="InterPro" id="IPR027417">
    <property type="entry name" value="P-loop_NTPase"/>
</dbReference>
<proteinExistence type="inferred from homology"/>
<dbReference type="PATRIC" id="fig|186479.3.peg.2671"/>
<keyword evidence="3" id="KW-0813">Transport</keyword>
<evidence type="ECO:0000313" key="9">
    <source>
        <dbReference type="EMBL" id="KPV53837.1"/>
    </source>
</evidence>
<dbReference type="SUPFAM" id="SSF52540">
    <property type="entry name" value="P-loop containing nucleoside triphosphate hydrolases"/>
    <property type="match status" value="1"/>
</dbReference>
<dbReference type="Proteomes" id="UP000050509">
    <property type="component" value="Unassembled WGS sequence"/>
</dbReference>
<comment type="caution">
    <text evidence="9">The sequence shown here is derived from an EMBL/GenBank/DDBJ whole genome shotgun (WGS) entry which is preliminary data.</text>
</comment>
<evidence type="ECO:0000256" key="3">
    <source>
        <dbReference type="ARBA" id="ARBA00022448"/>
    </source>
</evidence>
<keyword evidence="6 9" id="KW-0067">ATP-binding</keyword>
<dbReference type="Pfam" id="PF08352">
    <property type="entry name" value="oligo_HPY"/>
    <property type="match status" value="1"/>
</dbReference>
<name>A0A0N8PSW2_9CHLR</name>
<dbReference type="AlphaFoldDB" id="A0A0N8PSW2"/>
<dbReference type="EMBL" id="LJCR01000169">
    <property type="protein sequence ID" value="KPV53837.1"/>
    <property type="molecule type" value="Genomic_DNA"/>
</dbReference>
<dbReference type="PROSITE" id="PS50893">
    <property type="entry name" value="ABC_TRANSPORTER_2"/>
    <property type="match status" value="1"/>
</dbReference>
<feature type="domain" description="ABC transporter" evidence="8">
    <location>
        <begin position="10"/>
        <end position="268"/>
    </location>
</feature>
<accession>A0A0N8PSW2</accession>
<dbReference type="CDD" id="cd03257">
    <property type="entry name" value="ABC_NikE_OppD_transporters"/>
    <property type="match status" value="1"/>
</dbReference>
<sequence>MPAPGGPPVLELKDLRTYFYVDGGVVKAVDGVDLALGRQQTLGIVGESGCGKSITAMSIMRLLKSPPGKIAGGQILLRQSDGRTVDIAKLRPNGAQMRAIRGGEIAMVFQEPMTSLNPLYTIGSQIAEAVRIHLRLSKQAAMDRALEMLQKVQISDAARRLHEYPHQLSGGMRQRIMIALALSCNPAILVADEPTTALDVTIQAQILELINRLKNETGTAVIIITHDLGVVAGMADRVAVMYAGRIVEEGPTSEIFANPRMPYTIGLLRSIPRLDEQDGRKLTPIRGLPPDLINLPAICPFSPRCDYFVAGKCDQTVPPLRPVGPDHRAACLFDITLETPIPARENAEAVTEVAG</sequence>
<comment type="similarity">
    <text evidence="2">Belongs to the ABC transporter superfamily.</text>
</comment>
<dbReference type="GO" id="GO:0005524">
    <property type="term" value="F:ATP binding"/>
    <property type="evidence" value="ECO:0007669"/>
    <property type="project" value="UniProtKB-KW"/>
</dbReference>
<dbReference type="PROSITE" id="PS00211">
    <property type="entry name" value="ABC_TRANSPORTER_1"/>
    <property type="match status" value="1"/>
</dbReference>
<dbReference type="Pfam" id="PF00005">
    <property type="entry name" value="ABC_tran"/>
    <property type="match status" value="1"/>
</dbReference>
<gene>
    <name evidence="9" type="ORF">SE17_07315</name>
</gene>
<protein>
    <submittedName>
        <fullName evidence="9">Peptide ABC transporter ATP-binding protein</fullName>
    </submittedName>
</protein>
<dbReference type="InterPro" id="IPR017871">
    <property type="entry name" value="ABC_transporter-like_CS"/>
</dbReference>
<dbReference type="InterPro" id="IPR003593">
    <property type="entry name" value="AAA+_ATPase"/>
</dbReference>
<keyword evidence="10" id="KW-1185">Reference proteome</keyword>
<dbReference type="Gene3D" id="3.40.50.300">
    <property type="entry name" value="P-loop containing nucleotide triphosphate hydrolases"/>
    <property type="match status" value="1"/>
</dbReference>
<evidence type="ECO:0000259" key="8">
    <source>
        <dbReference type="PROSITE" id="PS50893"/>
    </source>
</evidence>
<keyword evidence="7" id="KW-0472">Membrane</keyword>
<dbReference type="GO" id="GO:0015833">
    <property type="term" value="P:peptide transport"/>
    <property type="evidence" value="ECO:0007669"/>
    <property type="project" value="InterPro"/>
</dbReference>
<evidence type="ECO:0000256" key="2">
    <source>
        <dbReference type="ARBA" id="ARBA00005417"/>
    </source>
</evidence>
<dbReference type="SMART" id="SM00382">
    <property type="entry name" value="AAA"/>
    <property type="match status" value="1"/>
</dbReference>
<dbReference type="InterPro" id="IPR050388">
    <property type="entry name" value="ABC_Ni/Peptide_Import"/>
</dbReference>
<evidence type="ECO:0000256" key="7">
    <source>
        <dbReference type="ARBA" id="ARBA00023136"/>
    </source>
</evidence>
<dbReference type="InterPro" id="IPR003439">
    <property type="entry name" value="ABC_transporter-like_ATP-bd"/>
</dbReference>
<evidence type="ECO:0000256" key="6">
    <source>
        <dbReference type="ARBA" id="ARBA00022840"/>
    </source>
</evidence>